<evidence type="ECO:0000259" key="2">
    <source>
        <dbReference type="PROSITE" id="PS50937"/>
    </source>
</evidence>
<keyword evidence="4" id="KW-1185">Reference proteome</keyword>
<evidence type="ECO:0000313" key="4">
    <source>
        <dbReference type="Proteomes" id="UP000219482"/>
    </source>
</evidence>
<dbReference type="GO" id="GO:0003700">
    <property type="term" value="F:DNA-binding transcription factor activity"/>
    <property type="evidence" value="ECO:0007669"/>
    <property type="project" value="InterPro"/>
</dbReference>
<dbReference type="InterPro" id="IPR000551">
    <property type="entry name" value="MerR-type_HTH_dom"/>
</dbReference>
<dbReference type="InterPro" id="IPR009061">
    <property type="entry name" value="DNA-bd_dom_put_sf"/>
</dbReference>
<protein>
    <submittedName>
        <fullName evidence="3">DNA-binding transcriptional regulator, MerR family</fullName>
    </submittedName>
</protein>
<dbReference type="RefSeq" id="WP_097185044.1">
    <property type="nucleotide sequence ID" value="NZ_OCNK01000004.1"/>
</dbReference>
<dbReference type="Proteomes" id="UP000219482">
    <property type="component" value="Unassembled WGS sequence"/>
</dbReference>
<dbReference type="Gene3D" id="1.10.1660.10">
    <property type="match status" value="1"/>
</dbReference>
<dbReference type="PROSITE" id="PS50937">
    <property type="entry name" value="HTH_MERR_2"/>
    <property type="match status" value="1"/>
</dbReference>
<dbReference type="PANTHER" id="PTHR30204:SF97">
    <property type="entry name" value="MERR FAMILY REGULATORY PROTEIN"/>
    <property type="match status" value="1"/>
</dbReference>
<keyword evidence="1 3" id="KW-0238">DNA-binding</keyword>
<organism evidence="3 4">
    <name type="scientific">Blastococcus haudaquaticus</name>
    <dbReference type="NCBI Taxonomy" id="1938745"/>
    <lineage>
        <taxon>Bacteria</taxon>
        <taxon>Bacillati</taxon>
        <taxon>Actinomycetota</taxon>
        <taxon>Actinomycetes</taxon>
        <taxon>Geodermatophilales</taxon>
        <taxon>Geodermatophilaceae</taxon>
        <taxon>Blastococcus</taxon>
    </lineage>
</organism>
<sequence length="126" mass="14031">MRIGELQRRTGVNQRLLRYYEEQRLLTPMRRASGYREYAEGDVRTVQHIRTLLAAGLPTATIAEVLPCLATDGDRLVVPDCAEVLDELQRERDRLTDAIHGLEAARSELDGIIARAPAGMAPSTCD</sequence>
<dbReference type="EMBL" id="OCNK01000004">
    <property type="protein sequence ID" value="SOE02002.1"/>
    <property type="molecule type" value="Genomic_DNA"/>
</dbReference>
<feature type="domain" description="HTH merR-type" evidence="2">
    <location>
        <begin position="1"/>
        <end position="68"/>
    </location>
</feature>
<dbReference type="Pfam" id="PF13411">
    <property type="entry name" value="MerR_1"/>
    <property type="match status" value="1"/>
</dbReference>
<gene>
    <name evidence="3" type="ORF">SAMN06272739_3298</name>
</gene>
<evidence type="ECO:0000256" key="1">
    <source>
        <dbReference type="ARBA" id="ARBA00023125"/>
    </source>
</evidence>
<dbReference type="AlphaFoldDB" id="A0A286H2S8"/>
<dbReference type="OrthoDB" id="9802039at2"/>
<proteinExistence type="predicted"/>
<evidence type="ECO:0000313" key="3">
    <source>
        <dbReference type="EMBL" id="SOE02002.1"/>
    </source>
</evidence>
<reference evidence="4" key="1">
    <citation type="submission" date="2017-09" db="EMBL/GenBank/DDBJ databases">
        <authorList>
            <person name="Varghese N."/>
            <person name="Submissions S."/>
        </authorList>
    </citation>
    <scope>NUCLEOTIDE SEQUENCE [LARGE SCALE GENOMIC DNA]</scope>
    <source>
        <strain evidence="4">DSM 44270</strain>
    </source>
</reference>
<accession>A0A286H2S8</accession>
<dbReference type="SUPFAM" id="SSF46955">
    <property type="entry name" value="Putative DNA-binding domain"/>
    <property type="match status" value="1"/>
</dbReference>
<dbReference type="SMART" id="SM00422">
    <property type="entry name" value="HTH_MERR"/>
    <property type="match status" value="1"/>
</dbReference>
<dbReference type="PANTHER" id="PTHR30204">
    <property type="entry name" value="REDOX-CYCLING DRUG-SENSING TRANSCRIPTIONAL ACTIVATOR SOXR"/>
    <property type="match status" value="1"/>
</dbReference>
<name>A0A286H2S8_9ACTN</name>
<dbReference type="GO" id="GO:0003677">
    <property type="term" value="F:DNA binding"/>
    <property type="evidence" value="ECO:0007669"/>
    <property type="project" value="UniProtKB-KW"/>
</dbReference>
<dbReference type="PRINTS" id="PR00040">
    <property type="entry name" value="HTHMERR"/>
</dbReference>
<dbReference type="InterPro" id="IPR047057">
    <property type="entry name" value="MerR_fam"/>
</dbReference>